<dbReference type="GO" id="GO:0016787">
    <property type="term" value="F:hydrolase activity"/>
    <property type="evidence" value="ECO:0007669"/>
    <property type="project" value="UniProtKB-KW"/>
</dbReference>
<evidence type="ECO:0000259" key="2">
    <source>
        <dbReference type="Pfam" id="PF01557"/>
    </source>
</evidence>
<reference evidence="3 4" key="1">
    <citation type="journal article" date="2015" name="Antonie Van Leeuwenhoek">
        <title>Prauserella endophytica sp. nov., an endophytic actinobacterium isolated from Tamarix taklamakanensis.</title>
        <authorList>
            <person name="Liu J.M."/>
            <person name="Habden X."/>
            <person name="Guo L."/>
            <person name="Tuo L."/>
            <person name="Jiang Z.K."/>
            <person name="Liu S.W."/>
            <person name="Liu X.F."/>
            <person name="Chen L."/>
            <person name="Li R.F."/>
            <person name="Zhang Y.Q."/>
            <person name="Sun C.H."/>
        </authorList>
    </citation>
    <scope>NUCLEOTIDE SEQUENCE [LARGE SCALE GENOMIC DNA]</scope>
    <source>
        <strain evidence="3 4">CGMCC 4.7182</strain>
    </source>
</reference>
<dbReference type="PANTHER" id="PTHR43211">
    <property type="entry name" value="FUMARYLACETOACETATE HYDROLASE"/>
    <property type="match status" value="1"/>
</dbReference>
<dbReference type="RefSeq" id="WP_137095563.1">
    <property type="nucleotide sequence ID" value="NZ_SWMS01000008.1"/>
</dbReference>
<sequence length="334" mass="35518">MRIGRAARSADATPRLVAVAPEGEGLVDLVTADVALSTRRGATHEAATRVAEAKFPGSLTTALDRGAGVLLEEASAALASFDERALIPLEEAVLLPPADPRVLRCCSAFEEHARNGFSRLGQSVPATFYEFPPYYKGSPASLIGHRAPVRWPGYTQSMDYELEFALVMGSRSTNLHPEDAASHIFGVTVMNDFSARDTQSLEAGQGLGPCKAKDFATALGPWITTLDELDIHDLPMIARVNGVEWSRGSSSTMTWLPEELVAYLAYGEELLPGDVIASGTVGNGCGLELGKELAPGDVVELEIGGIGTLTNQIGQPETSGWRPVPRRQFAGGTQ</sequence>
<organism evidence="3 4">
    <name type="scientific">Prauserella endophytica</name>
    <dbReference type="NCBI Taxonomy" id="1592324"/>
    <lineage>
        <taxon>Bacteria</taxon>
        <taxon>Bacillati</taxon>
        <taxon>Actinomycetota</taxon>
        <taxon>Actinomycetes</taxon>
        <taxon>Pseudonocardiales</taxon>
        <taxon>Pseudonocardiaceae</taxon>
        <taxon>Prauserella</taxon>
        <taxon>Prauserella coralliicola group</taxon>
    </lineage>
</organism>
<keyword evidence="4" id="KW-1185">Reference proteome</keyword>
<dbReference type="InterPro" id="IPR011234">
    <property type="entry name" value="Fumarylacetoacetase-like_C"/>
</dbReference>
<feature type="domain" description="Fumarylacetoacetase-like C-terminal" evidence="2">
    <location>
        <begin position="107"/>
        <end position="313"/>
    </location>
</feature>
<dbReference type="Proteomes" id="UP000309992">
    <property type="component" value="Unassembled WGS sequence"/>
</dbReference>
<dbReference type="InterPro" id="IPR036663">
    <property type="entry name" value="Fumarylacetoacetase_C_sf"/>
</dbReference>
<evidence type="ECO:0000313" key="4">
    <source>
        <dbReference type="Proteomes" id="UP000309992"/>
    </source>
</evidence>
<gene>
    <name evidence="3" type="ORF">FCN18_16870</name>
</gene>
<accession>A0ABY2S5H3</accession>
<keyword evidence="3" id="KW-0378">Hydrolase</keyword>
<proteinExistence type="predicted"/>
<dbReference type="PANTHER" id="PTHR43211:SF1">
    <property type="entry name" value="BLL6422 PROTEIN"/>
    <property type="match status" value="1"/>
</dbReference>
<protein>
    <submittedName>
        <fullName evidence="3">Fumarylacetoacetate hydrolase family protein</fullName>
    </submittedName>
</protein>
<dbReference type="EMBL" id="SWMS01000008">
    <property type="protein sequence ID" value="TKG70553.1"/>
    <property type="molecule type" value="Genomic_DNA"/>
</dbReference>
<evidence type="ECO:0000313" key="3">
    <source>
        <dbReference type="EMBL" id="TKG70553.1"/>
    </source>
</evidence>
<comment type="caution">
    <text evidence="3">The sequence shown here is derived from an EMBL/GenBank/DDBJ whole genome shotgun (WGS) entry which is preliminary data.</text>
</comment>
<dbReference type="Pfam" id="PF01557">
    <property type="entry name" value="FAA_hydrolase"/>
    <property type="match status" value="1"/>
</dbReference>
<name>A0ABY2S5H3_9PSEU</name>
<dbReference type="SUPFAM" id="SSF56529">
    <property type="entry name" value="FAH"/>
    <property type="match status" value="1"/>
</dbReference>
<evidence type="ECO:0000256" key="1">
    <source>
        <dbReference type="SAM" id="MobiDB-lite"/>
    </source>
</evidence>
<feature type="region of interest" description="Disordered" evidence="1">
    <location>
        <begin position="312"/>
        <end position="334"/>
    </location>
</feature>
<dbReference type="Gene3D" id="3.90.850.10">
    <property type="entry name" value="Fumarylacetoacetase-like, C-terminal domain"/>
    <property type="match status" value="1"/>
</dbReference>